<protein>
    <submittedName>
        <fullName evidence="5">Tetratricopeptide repeat protein</fullName>
    </submittedName>
</protein>
<keyword evidence="6" id="KW-1185">Reference proteome</keyword>
<dbReference type="Pfam" id="PF13374">
    <property type="entry name" value="TPR_10"/>
    <property type="match status" value="1"/>
</dbReference>
<keyword evidence="2 3" id="KW-0802">TPR repeat</keyword>
<sequence length="566" mass="61037">MRSRIMRLSGAAVLALSTATQAPADGTAGAYLAGRLASNSADYVAAADYFRTALSRDPGQPVLLENTVAAYLTIGEYERAARVSLSAQAAGYTSHVAGMAAQAEEALQGDWDALLAGLDSGRSIGPLLDGLARGWASVGQGDRASAEAAFDNVAATEGLAGYGLFHKALALSVLGDDAGAEAILSLSPADGLPRTRSSILLRAEGLGRMGRFEEAVELMEVTFGGRYDAELLALHRLLSNKTAPARSIAGTAAEGLGEAYFTVGQAIDGQVEDSYTLLFYRLATHLSPGHEQAVLQTAALLDDLGRHGLAGAAYAQIEPEEPLYHAAALGQAEALRKSGEREQAVELLTRLCDTHETAVIRATLGDVLRQMDRYDEADAQYARALELYDDAGQGKWFVHYTRGVTLNELGRWPEAEAQFRAALRLEPGEPQVMNYLGYSLVERGEKLEEALELVRAASEARPDDGRITDSLGWVLYRLGRHKEAVTALERAAELDPMRAVIVDHLGDAYWAVGRRMEARFQWRRALSFEPEQAFAEEIRRKLAEGLPMAQTLTPDETVQVAHGDRQ</sequence>
<reference evidence="5 6" key="1">
    <citation type="submission" date="2019-09" db="EMBL/GenBank/DDBJ databases">
        <authorList>
            <person name="Park J.-S."/>
            <person name="Choi H.-J."/>
        </authorList>
    </citation>
    <scope>NUCLEOTIDE SEQUENCE [LARGE SCALE GENOMIC DNA]</scope>
    <source>
        <strain evidence="5 6">176SS1-4</strain>
    </source>
</reference>
<keyword evidence="1" id="KW-0677">Repeat</keyword>
<dbReference type="InterPro" id="IPR019734">
    <property type="entry name" value="TPR_rpt"/>
</dbReference>
<dbReference type="Pfam" id="PF13432">
    <property type="entry name" value="TPR_16"/>
    <property type="match status" value="1"/>
</dbReference>
<proteinExistence type="predicted"/>
<feature type="chain" id="PRO_5023876217" evidence="4">
    <location>
        <begin position="25"/>
        <end position="566"/>
    </location>
</feature>
<dbReference type="EMBL" id="VYQE01000007">
    <property type="protein sequence ID" value="KAA9005287.1"/>
    <property type="molecule type" value="Genomic_DNA"/>
</dbReference>
<evidence type="ECO:0000256" key="4">
    <source>
        <dbReference type="SAM" id="SignalP"/>
    </source>
</evidence>
<organism evidence="5 6">
    <name type="scientific">Histidinibacterium aquaticum</name>
    <dbReference type="NCBI Taxonomy" id="2613962"/>
    <lineage>
        <taxon>Bacteria</taxon>
        <taxon>Pseudomonadati</taxon>
        <taxon>Pseudomonadota</taxon>
        <taxon>Alphaproteobacteria</taxon>
        <taxon>Rhodobacterales</taxon>
        <taxon>Paracoccaceae</taxon>
        <taxon>Histidinibacterium</taxon>
    </lineage>
</organism>
<keyword evidence="4" id="KW-0732">Signal</keyword>
<evidence type="ECO:0000256" key="2">
    <source>
        <dbReference type="ARBA" id="ARBA00022803"/>
    </source>
</evidence>
<dbReference type="InterPro" id="IPR013105">
    <property type="entry name" value="TPR_2"/>
</dbReference>
<dbReference type="AlphaFoldDB" id="A0A5J5GB05"/>
<dbReference type="InterPro" id="IPR011990">
    <property type="entry name" value="TPR-like_helical_dom_sf"/>
</dbReference>
<accession>A0A5J5GB05</accession>
<evidence type="ECO:0000313" key="6">
    <source>
        <dbReference type="Proteomes" id="UP000326554"/>
    </source>
</evidence>
<feature type="repeat" description="TPR" evidence="3">
    <location>
        <begin position="358"/>
        <end position="391"/>
    </location>
</feature>
<name>A0A5J5GB05_9RHOB</name>
<dbReference type="Pfam" id="PF07719">
    <property type="entry name" value="TPR_2"/>
    <property type="match status" value="1"/>
</dbReference>
<evidence type="ECO:0000256" key="3">
    <source>
        <dbReference type="PROSITE-ProRule" id="PRU00339"/>
    </source>
</evidence>
<feature type="repeat" description="TPR" evidence="3">
    <location>
        <begin position="465"/>
        <end position="498"/>
    </location>
</feature>
<feature type="repeat" description="TPR" evidence="3">
    <location>
        <begin position="396"/>
        <end position="429"/>
    </location>
</feature>
<dbReference type="SUPFAM" id="SSF48452">
    <property type="entry name" value="TPR-like"/>
    <property type="match status" value="2"/>
</dbReference>
<dbReference type="Proteomes" id="UP000326554">
    <property type="component" value="Unassembled WGS sequence"/>
</dbReference>
<dbReference type="PANTHER" id="PTHR44227:SF3">
    <property type="entry name" value="PROTEIN O-MANNOSYL-TRANSFERASE TMTC4"/>
    <property type="match status" value="1"/>
</dbReference>
<comment type="caution">
    <text evidence="5">The sequence shown here is derived from an EMBL/GenBank/DDBJ whole genome shotgun (WGS) entry which is preliminary data.</text>
</comment>
<dbReference type="Gene3D" id="1.25.40.10">
    <property type="entry name" value="Tetratricopeptide repeat domain"/>
    <property type="match status" value="3"/>
</dbReference>
<dbReference type="RefSeq" id="WP_150446792.1">
    <property type="nucleotide sequence ID" value="NZ_VYQE01000007.1"/>
</dbReference>
<evidence type="ECO:0000313" key="5">
    <source>
        <dbReference type="EMBL" id="KAA9005287.1"/>
    </source>
</evidence>
<dbReference type="InterPro" id="IPR052346">
    <property type="entry name" value="O-mannosyl-transferase_TMTC"/>
</dbReference>
<evidence type="ECO:0000256" key="1">
    <source>
        <dbReference type="ARBA" id="ARBA00022737"/>
    </source>
</evidence>
<dbReference type="SMART" id="SM00028">
    <property type="entry name" value="TPR"/>
    <property type="match status" value="6"/>
</dbReference>
<feature type="signal peptide" evidence="4">
    <location>
        <begin position="1"/>
        <end position="24"/>
    </location>
</feature>
<gene>
    <name evidence="5" type="ORF">F3S47_18475</name>
</gene>
<dbReference type="PANTHER" id="PTHR44227">
    <property type="match status" value="1"/>
</dbReference>
<dbReference type="PROSITE" id="PS50005">
    <property type="entry name" value="TPR"/>
    <property type="match status" value="3"/>
</dbReference>